<dbReference type="AlphaFoldDB" id="V6I6U3"/>
<organism evidence="1 2">
    <name type="scientific">Leptospira alexanderi serovar Manhao 3 str. L 60</name>
    <dbReference type="NCBI Taxonomy" id="1049759"/>
    <lineage>
        <taxon>Bacteria</taxon>
        <taxon>Pseudomonadati</taxon>
        <taxon>Spirochaetota</taxon>
        <taxon>Spirochaetia</taxon>
        <taxon>Leptospirales</taxon>
        <taxon>Leptospiraceae</taxon>
        <taxon>Leptospira</taxon>
    </lineage>
</organism>
<name>V6I6U3_9LEPT</name>
<evidence type="ECO:0000313" key="2">
    <source>
        <dbReference type="Proteomes" id="UP000018747"/>
    </source>
</evidence>
<protein>
    <submittedName>
        <fullName evidence="1">Uncharacterized protein</fullName>
    </submittedName>
</protein>
<accession>V6I6U3</accession>
<gene>
    <name evidence="1" type="ORF">LEP1GSC062_4163</name>
</gene>
<sequence length="124" mass="13954">MQHKIFILFSVLLFLISIETLFAKATLRLKVVVGSKTDPPAEIWVRGNGYSKVFSFSNQSSEFIVDLKEQGVYDVVLTYKSGAMEQKTITVDSDEKNLDFVQKQKVVAGINVVGKDRILPQTIR</sequence>
<proteinExistence type="predicted"/>
<dbReference type="Proteomes" id="UP000018747">
    <property type="component" value="Unassembled WGS sequence"/>
</dbReference>
<reference evidence="1" key="1">
    <citation type="submission" date="2013-05" db="EMBL/GenBank/DDBJ databases">
        <authorList>
            <person name="Harkins D.M."/>
            <person name="Durkin A.S."/>
            <person name="Brinkac L.M."/>
            <person name="Haft D.H."/>
            <person name="Selengut J.D."/>
            <person name="Sanka R."/>
            <person name="DePew J."/>
            <person name="Purushe J."/>
            <person name="Hartskeerl R.A."/>
            <person name="Ahmed A."/>
            <person name="van der Linden H."/>
            <person name="Goris M.G.A."/>
            <person name="Vinetz J.M."/>
            <person name="Sutton G.G."/>
            <person name="Nierman W.C."/>
            <person name="Fouts D.E."/>
        </authorList>
    </citation>
    <scope>NUCLEOTIDE SEQUENCE [LARGE SCALE GENOMIC DNA]</scope>
    <source>
        <strain evidence="1">L 60</strain>
    </source>
</reference>
<dbReference type="EMBL" id="AHMT02000042">
    <property type="protein sequence ID" value="EQA61939.1"/>
    <property type="molecule type" value="Genomic_DNA"/>
</dbReference>
<evidence type="ECO:0000313" key="1">
    <source>
        <dbReference type="EMBL" id="EQA61939.1"/>
    </source>
</evidence>
<keyword evidence="2" id="KW-1185">Reference proteome</keyword>
<comment type="caution">
    <text evidence="1">The sequence shown here is derived from an EMBL/GenBank/DDBJ whole genome shotgun (WGS) entry which is preliminary data.</text>
</comment>